<dbReference type="SUPFAM" id="SSF89550">
    <property type="entry name" value="PHP domain-like"/>
    <property type="match status" value="1"/>
</dbReference>
<sequence>MQSVPYGYIDLNADFSKLTTKEIHKTLNTFIQYGYKVVAVNTYLDLDSSQGPKPSKQKKKGIPTEDPVPSPPTYNIPENISLVAVNTYLDLDSSQGPKPSKQKKKGIPTEDSVPSPPTYNIPENISLKIQIVSRITVKYSDPAQILKIKDSKNFKQFQIFAVQPSTVNAFSHACSTLDVDLISFSCEEKLPFSVSRKMYQVAVQRGIHFEICYTTLIVSSDTRINCIQTCHALSIAGKSHNMILSSGASHPIHIRSPHEIQSVALMLGLSHVQAKQSMEAHPKSLLLRAYGRKLGKTLFDIQTLDDPEQPPSLKKLKMEE</sequence>
<evidence type="ECO:0000256" key="3">
    <source>
        <dbReference type="ARBA" id="ARBA00022694"/>
    </source>
</evidence>
<dbReference type="InterPro" id="IPR016195">
    <property type="entry name" value="Pol/histidinol_Pase-like"/>
</dbReference>
<comment type="subcellular location">
    <subcellularLocation>
        <location evidence="1">Nucleus</location>
    </subcellularLocation>
</comment>
<organism evidence="5 6">
    <name type="scientific">Diaphorina citri</name>
    <name type="common">Asian citrus psyllid</name>
    <dbReference type="NCBI Taxonomy" id="121845"/>
    <lineage>
        <taxon>Eukaryota</taxon>
        <taxon>Metazoa</taxon>
        <taxon>Ecdysozoa</taxon>
        <taxon>Arthropoda</taxon>
        <taxon>Hexapoda</taxon>
        <taxon>Insecta</taxon>
        <taxon>Pterygota</taxon>
        <taxon>Neoptera</taxon>
        <taxon>Paraneoptera</taxon>
        <taxon>Hemiptera</taxon>
        <taxon>Sternorrhyncha</taxon>
        <taxon>Psylloidea</taxon>
        <taxon>Psyllidae</taxon>
        <taxon>Diaphorininae</taxon>
        <taxon>Diaphorina</taxon>
    </lineage>
</organism>
<proteinExistence type="inferred from homology"/>
<evidence type="ECO:0000313" key="6">
    <source>
        <dbReference type="RefSeq" id="XP_008476072.1"/>
    </source>
</evidence>
<evidence type="ECO:0000256" key="1">
    <source>
        <dbReference type="ARBA" id="ARBA00004123"/>
    </source>
</evidence>
<dbReference type="PANTHER" id="PTHR13031">
    <property type="entry name" value="RIBONUCLEASE P SUBUNIT P30"/>
    <property type="match status" value="1"/>
</dbReference>
<dbReference type="GO" id="GO:0005655">
    <property type="term" value="C:nucleolar ribonuclease P complex"/>
    <property type="evidence" value="ECO:0007669"/>
    <property type="project" value="TreeGrafter"/>
</dbReference>
<evidence type="ECO:0000256" key="4">
    <source>
        <dbReference type="SAM" id="MobiDB-lite"/>
    </source>
</evidence>
<dbReference type="GeneID" id="103513040"/>
<dbReference type="InterPro" id="IPR002738">
    <property type="entry name" value="RNase_P_p30"/>
</dbReference>
<dbReference type="Pfam" id="PF01876">
    <property type="entry name" value="RNase_P_p30"/>
    <property type="match status" value="1"/>
</dbReference>
<feature type="region of interest" description="Disordered" evidence="4">
    <location>
        <begin position="93"/>
        <end position="119"/>
    </location>
</feature>
<dbReference type="AlphaFoldDB" id="A0A1S3D7G3"/>
<protein>
    <submittedName>
        <fullName evidence="6">Ribonuclease P protein subunit p30</fullName>
    </submittedName>
</protein>
<evidence type="ECO:0000313" key="5">
    <source>
        <dbReference type="Proteomes" id="UP000079169"/>
    </source>
</evidence>
<keyword evidence="5" id="KW-1185">Reference proteome</keyword>
<keyword evidence="3" id="KW-0819">tRNA processing</keyword>
<dbReference type="RefSeq" id="XP_008476072.1">
    <property type="nucleotide sequence ID" value="XM_008477850.1"/>
</dbReference>
<evidence type="ECO:0000256" key="2">
    <source>
        <dbReference type="ARBA" id="ARBA00007331"/>
    </source>
</evidence>
<dbReference type="GO" id="GO:0008033">
    <property type="term" value="P:tRNA processing"/>
    <property type="evidence" value="ECO:0007669"/>
    <property type="project" value="UniProtKB-KW"/>
</dbReference>
<dbReference type="STRING" id="121845.A0A1S3D7G3"/>
<gene>
    <name evidence="6" type="primary">LOC103513040</name>
</gene>
<dbReference type="CTD" id="10556"/>
<feature type="region of interest" description="Disordered" evidence="4">
    <location>
        <begin position="46"/>
        <end position="75"/>
    </location>
</feature>
<dbReference type="Proteomes" id="UP000079169">
    <property type="component" value="Unplaced"/>
</dbReference>
<comment type="similarity">
    <text evidence="2">Belongs to the eukaryotic/archaeal RNase P protein component 3 family.</text>
</comment>
<name>A0A1S3D7G3_DIACI</name>
<reference evidence="6" key="1">
    <citation type="submission" date="2025-08" db="UniProtKB">
        <authorList>
            <consortium name="RefSeq"/>
        </authorList>
    </citation>
    <scope>IDENTIFICATION</scope>
</reference>
<dbReference type="Gene3D" id="3.20.20.140">
    <property type="entry name" value="Metal-dependent hydrolases"/>
    <property type="match status" value="1"/>
</dbReference>
<dbReference type="PaxDb" id="121845-A0A1S3D7G3"/>
<accession>A0A1S3D7G3</accession>
<dbReference type="GO" id="GO:0003723">
    <property type="term" value="F:RNA binding"/>
    <property type="evidence" value="ECO:0007669"/>
    <property type="project" value="TreeGrafter"/>
</dbReference>
<dbReference type="KEGG" id="dci:103513040"/>
<dbReference type="PANTHER" id="PTHR13031:SF0">
    <property type="entry name" value="RIBONUCLEASE P PROTEIN SUBUNIT P30"/>
    <property type="match status" value="1"/>
</dbReference>